<evidence type="ECO:0000259" key="3">
    <source>
        <dbReference type="Pfam" id="PF20155"/>
    </source>
</evidence>
<dbReference type="RefSeq" id="WP_205296052.1">
    <property type="nucleotide sequence ID" value="NZ_CP070371.1"/>
</dbReference>
<keyword evidence="1" id="KW-0175">Coiled coil</keyword>
<dbReference type="Pfam" id="PF20155">
    <property type="entry name" value="TMP_3"/>
    <property type="match status" value="1"/>
</dbReference>
<feature type="coiled-coil region" evidence="1">
    <location>
        <begin position="356"/>
        <end position="407"/>
    </location>
</feature>
<feature type="coiled-coil region" evidence="1">
    <location>
        <begin position="537"/>
        <end position="564"/>
    </location>
</feature>
<organism evidence="4 5">
    <name type="scientific">Paracoccus methylovorus</name>
    <dbReference type="NCBI Taxonomy" id="2812658"/>
    <lineage>
        <taxon>Bacteria</taxon>
        <taxon>Pseudomonadati</taxon>
        <taxon>Pseudomonadota</taxon>
        <taxon>Alphaproteobacteria</taxon>
        <taxon>Rhodobacterales</taxon>
        <taxon>Paracoccaceae</taxon>
        <taxon>Paracoccus</taxon>
    </lineage>
</organism>
<dbReference type="EMBL" id="CP070371">
    <property type="protein sequence ID" value="QRZ15092.1"/>
    <property type="molecule type" value="Genomic_DNA"/>
</dbReference>
<feature type="region of interest" description="Disordered" evidence="2">
    <location>
        <begin position="433"/>
        <end position="471"/>
    </location>
</feature>
<accession>A0ABX7JLH4</accession>
<proteinExistence type="predicted"/>
<name>A0ABX7JLH4_9RHOB</name>
<evidence type="ECO:0000256" key="2">
    <source>
        <dbReference type="SAM" id="MobiDB-lite"/>
    </source>
</evidence>
<dbReference type="InterPro" id="IPR013491">
    <property type="entry name" value="Tape_meas_N"/>
</dbReference>
<gene>
    <name evidence="4" type="ORF">JWJ88_19325</name>
</gene>
<evidence type="ECO:0000313" key="5">
    <source>
        <dbReference type="Proteomes" id="UP000663629"/>
    </source>
</evidence>
<sequence length="610" mass="65344">MALDETGLLVKLEANVAKWEKDFNRAITQQQRASKRMEQLARQNAKKIGDAYQGLGGRIGASFGKLSGPLAAGISTAVLTRQVRNYAQLADSATQMQNALRVAGLEGADLSRVYDQLFRSAQRNSAPIASLVDLYSKLALTQKELGVSGDELIRFTDGVAVALKVAGTDANTASGSLLQLSQALGGGVVRAEEFNSILEGTPTIAQAVARGLKEANGSVAELRKLVVDGKVSSTAFFRAFEAGSGELRRQAETSQTTVGQAFTRLGNSLVTVVGEFDRASGASEGLARAIGDLGDGLDRFDTEGFVTEVRRIVDIIREAEEAGTNWLNDIGNSDFFARLNEILGINENGLTLNPDVREAEHKIATLERLIEGLETQIESDKRFDLNTDAAVAQLQRVREELAALRAEAANIPRYSFGNNTDTGTFFNAADYVPPPSAPSAEPVSIEDHPATGGGNKGGGKGKRGGASREKLDDFEREAKSIRERTALMQLQSQVYGTLTGSTKEYGDAAQYAETKAKLLAAAQQAGKEVTPQLEAQIDRLAQSYAEAGKQAEDAARKLEEINDNAKRGAGALSAMSNLIFMGRHIDMAAWLHVRQPPRWPVYAASQLTPG</sequence>
<dbReference type="NCBIfam" id="TIGR02675">
    <property type="entry name" value="tape_meas_nterm"/>
    <property type="match status" value="1"/>
</dbReference>
<keyword evidence="5" id="KW-1185">Reference proteome</keyword>
<evidence type="ECO:0000313" key="4">
    <source>
        <dbReference type="EMBL" id="QRZ15092.1"/>
    </source>
</evidence>
<protein>
    <submittedName>
        <fullName evidence="4">Tape measure protein</fullName>
    </submittedName>
</protein>
<reference evidence="4 5" key="1">
    <citation type="submission" date="2021-02" db="EMBL/GenBank/DDBJ databases">
        <title>Paracoccus methylovroum sp.nov., a new methanol and methylamine utilizing methylotrophic denitrifer.</title>
        <authorList>
            <person name="Timsy T."/>
            <person name="Behrendt U."/>
            <person name="Ulrich A."/>
            <person name="Spanner T."/>
            <person name="Foesel B.U."/>
            <person name="Horn M.A."/>
            <person name="Kolb S."/>
        </authorList>
    </citation>
    <scope>NUCLEOTIDE SEQUENCE [LARGE SCALE GENOMIC DNA]</scope>
    <source>
        <strain evidence="4 5">H4-D09</strain>
    </source>
</reference>
<dbReference type="Proteomes" id="UP000663629">
    <property type="component" value="Chromosome 2"/>
</dbReference>
<feature type="domain" description="Tape measure protein N-terminal" evidence="3">
    <location>
        <begin position="85"/>
        <end position="277"/>
    </location>
</feature>
<evidence type="ECO:0000256" key="1">
    <source>
        <dbReference type="SAM" id="Coils"/>
    </source>
</evidence>